<comment type="caution">
    <text evidence="8">The sequence shown here is derived from an EMBL/GenBank/DDBJ whole genome shotgun (WGS) entry which is preliminary data.</text>
</comment>
<comment type="function">
    <text evidence="6">Involved in transcription antitermination. Required for transcription of ribosomal RNA (rRNA) genes. Binds specifically to the boxA antiterminator sequence of the ribosomal RNA (rrn) operons.</text>
</comment>
<keyword evidence="5 6" id="KW-0804">Transcription</keyword>
<evidence type="ECO:0000256" key="4">
    <source>
        <dbReference type="ARBA" id="ARBA00023015"/>
    </source>
</evidence>
<dbReference type="RefSeq" id="WP_135943771.1">
    <property type="nucleotide sequence ID" value="NZ_BMEI01000001.1"/>
</dbReference>
<dbReference type="Pfam" id="PF01029">
    <property type="entry name" value="NusB"/>
    <property type="match status" value="1"/>
</dbReference>
<dbReference type="OrthoDB" id="9797817at2"/>
<dbReference type="GO" id="GO:0003723">
    <property type="term" value="F:RNA binding"/>
    <property type="evidence" value="ECO:0007669"/>
    <property type="project" value="UniProtKB-UniRule"/>
</dbReference>
<keyword evidence="2 6" id="KW-0889">Transcription antitermination</keyword>
<sequence>MSEEASDKRARLRRSARLAAVQALYQMELAGAGASEVTREFLSHRFGHDDEPGDYLAADEAFFEDLLSGVVKAQDRVDETIRSTLKTGWKLSRLDSTLRAILRAGGYELLERSDVPVGVVINEYVDIAHAFYEGSEPGFINASLESFARRVRPEAFN</sequence>
<reference evidence="8 9" key="1">
    <citation type="journal article" date="2013" name="Int. J. Syst. Evol. Microbiol.">
        <title>Marinicauda pacifica gen. nov., sp. nov., a prosthecate alphaproteobacterium of the family Hyphomonadaceae isolated from deep seawater.</title>
        <authorList>
            <person name="Zhang X.Y."/>
            <person name="Li G.W."/>
            <person name="Wang C.S."/>
            <person name="Zhang Y.J."/>
            <person name="Xu X.W."/>
            <person name="Li H."/>
            <person name="Liu A."/>
            <person name="Liu C."/>
            <person name="Xie B.B."/>
            <person name="Qin Q.L."/>
            <person name="Xu Z."/>
            <person name="Chen X.L."/>
            <person name="Zhou B.C."/>
            <person name="Zhang Y.Z."/>
        </authorList>
    </citation>
    <scope>NUCLEOTIDE SEQUENCE [LARGE SCALE GENOMIC DNA]</scope>
    <source>
        <strain evidence="8 9">P-1 km-3</strain>
    </source>
</reference>
<dbReference type="Proteomes" id="UP000305451">
    <property type="component" value="Unassembled WGS sequence"/>
</dbReference>
<dbReference type="GO" id="GO:0005829">
    <property type="term" value="C:cytosol"/>
    <property type="evidence" value="ECO:0007669"/>
    <property type="project" value="TreeGrafter"/>
</dbReference>
<accession>A0A4S2HET2</accession>
<dbReference type="PANTHER" id="PTHR11078:SF3">
    <property type="entry name" value="ANTITERMINATION NUSB DOMAIN-CONTAINING PROTEIN"/>
    <property type="match status" value="1"/>
</dbReference>
<dbReference type="Gene3D" id="1.10.940.10">
    <property type="entry name" value="NusB-like"/>
    <property type="match status" value="1"/>
</dbReference>
<dbReference type="GO" id="GO:0006353">
    <property type="term" value="P:DNA-templated transcription termination"/>
    <property type="evidence" value="ECO:0007669"/>
    <property type="project" value="UniProtKB-UniRule"/>
</dbReference>
<evidence type="ECO:0000256" key="1">
    <source>
        <dbReference type="ARBA" id="ARBA00005952"/>
    </source>
</evidence>
<organism evidence="8 9">
    <name type="scientific">Marinicauda pacifica</name>
    <dbReference type="NCBI Taxonomy" id="1133559"/>
    <lineage>
        <taxon>Bacteria</taxon>
        <taxon>Pseudomonadati</taxon>
        <taxon>Pseudomonadota</taxon>
        <taxon>Alphaproteobacteria</taxon>
        <taxon>Maricaulales</taxon>
        <taxon>Maricaulaceae</taxon>
        <taxon>Marinicauda</taxon>
    </lineage>
</organism>
<dbReference type="GO" id="GO:0031564">
    <property type="term" value="P:transcription antitermination"/>
    <property type="evidence" value="ECO:0007669"/>
    <property type="project" value="UniProtKB-KW"/>
</dbReference>
<dbReference type="NCBIfam" id="TIGR01951">
    <property type="entry name" value="nusB"/>
    <property type="match status" value="1"/>
</dbReference>
<evidence type="ECO:0000313" key="9">
    <source>
        <dbReference type="Proteomes" id="UP000305451"/>
    </source>
</evidence>
<dbReference type="PANTHER" id="PTHR11078">
    <property type="entry name" value="N UTILIZATION SUBSTANCE PROTEIN B-RELATED"/>
    <property type="match status" value="1"/>
</dbReference>
<protein>
    <recommendedName>
        <fullName evidence="6">Transcription antitermination protein NusB</fullName>
    </recommendedName>
    <alternativeName>
        <fullName evidence="6">Antitermination factor NusB</fullName>
    </alternativeName>
</protein>
<dbReference type="InterPro" id="IPR035926">
    <property type="entry name" value="NusB-like_sf"/>
</dbReference>
<evidence type="ECO:0000256" key="6">
    <source>
        <dbReference type="HAMAP-Rule" id="MF_00073"/>
    </source>
</evidence>
<evidence type="ECO:0000256" key="2">
    <source>
        <dbReference type="ARBA" id="ARBA00022814"/>
    </source>
</evidence>
<dbReference type="InterPro" id="IPR011605">
    <property type="entry name" value="NusB_fam"/>
</dbReference>
<dbReference type="SUPFAM" id="SSF48013">
    <property type="entry name" value="NusB-like"/>
    <property type="match status" value="1"/>
</dbReference>
<keyword evidence="4 6" id="KW-0805">Transcription regulation</keyword>
<name>A0A4S2HET2_9PROT</name>
<evidence type="ECO:0000313" key="8">
    <source>
        <dbReference type="EMBL" id="TGY94574.1"/>
    </source>
</evidence>
<keyword evidence="9" id="KW-1185">Reference proteome</keyword>
<gene>
    <name evidence="6 8" type="primary">nusB</name>
    <name evidence="8" type="ORF">E5162_04685</name>
</gene>
<proteinExistence type="inferred from homology"/>
<dbReference type="AlphaFoldDB" id="A0A4S2HET2"/>
<dbReference type="InterPro" id="IPR006027">
    <property type="entry name" value="NusB_RsmB_TIM44"/>
</dbReference>
<evidence type="ECO:0000259" key="7">
    <source>
        <dbReference type="Pfam" id="PF01029"/>
    </source>
</evidence>
<evidence type="ECO:0000256" key="3">
    <source>
        <dbReference type="ARBA" id="ARBA00022884"/>
    </source>
</evidence>
<dbReference type="HAMAP" id="MF_00073">
    <property type="entry name" value="NusB"/>
    <property type="match status" value="1"/>
</dbReference>
<feature type="domain" description="NusB/RsmB/TIM44" evidence="7">
    <location>
        <begin position="15"/>
        <end position="149"/>
    </location>
</feature>
<comment type="similarity">
    <text evidence="1 6">Belongs to the NusB family.</text>
</comment>
<keyword evidence="3 6" id="KW-0694">RNA-binding</keyword>
<dbReference type="EMBL" id="SRXV01000001">
    <property type="protein sequence ID" value="TGY94574.1"/>
    <property type="molecule type" value="Genomic_DNA"/>
</dbReference>
<evidence type="ECO:0000256" key="5">
    <source>
        <dbReference type="ARBA" id="ARBA00023163"/>
    </source>
</evidence>